<sequence length="115" mass="12611">MTARLLLEARADVDKEGFDIDGCTPLVAAAHRDHDAIVELLIAARADVDKQPDWYNSALSYASRGGSDGMLRMLLEAGADPEREDCKSLVMRGEYEEAMRLLKEAAAEEKARMAA</sequence>
<protein>
    <submittedName>
        <fullName evidence="4">ANKRD17 protein</fullName>
    </submittedName>
</protein>
<name>A0A812N536_SYMPI</name>
<dbReference type="PANTHER" id="PTHR24166:SF48">
    <property type="entry name" value="PROTEIN VAPYRIN"/>
    <property type="match status" value="1"/>
</dbReference>
<dbReference type="PANTHER" id="PTHR24166">
    <property type="entry name" value="ROLLING PEBBLES, ISOFORM B"/>
    <property type="match status" value="1"/>
</dbReference>
<proteinExistence type="predicted"/>
<keyword evidence="1" id="KW-0677">Repeat</keyword>
<dbReference type="SUPFAM" id="SSF48403">
    <property type="entry name" value="Ankyrin repeat"/>
    <property type="match status" value="1"/>
</dbReference>
<keyword evidence="2 3" id="KW-0040">ANK repeat</keyword>
<dbReference type="Gene3D" id="1.25.40.20">
    <property type="entry name" value="Ankyrin repeat-containing domain"/>
    <property type="match status" value="1"/>
</dbReference>
<dbReference type="InterPro" id="IPR050889">
    <property type="entry name" value="Dendritic_Spine_Reg/Scaffold"/>
</dbReference>
<keyword evidence="5" id="KW-1185">Reference proteome</keyword>
<dbReference type="PROSITE" id="PS50088">
    <property type="entry name" value="ANK_REPEAT"/>
    <property type="match status" value="1"/>
</dbReference>
<feature type="repeat" description="ANK" evidence="3">
    <location>
        <begin position="21"/>
        <end position="53"/>
    </location>
</feature>
<dbReference type="InterPro" id="IPR002110">
    <property type="entry name" value="Ankyrin_rpt"/>
</dbReference>
<dbReference type="EMBL" id="CAJNIZ010009107">
    <property type="protein sequence ID" value="CAE7276125.1"/>
    <property type="molecule type" value="Genomic_DNA"/>
</dbReference>
<reference evidence="4" key="1">
    <citation type="submission" date="2021-02" db="EMBL/GenBank/DDBJ databases">
        <authorList>
            <person name="Dougan E. K."/>
            <person name="Rhodes N."/>
            <person name="Thang M."/>
            <person name="Chan C."/>
        </authorList>
    </citation>
    <scope>NUCLEOTIDE SEQUENCE</scope>
</reference>
<comment type="caution">
    <text evidence="4">The sequence shown here is derived from an EMBL/GenBank/DDBJ whole genome shotgun (WGS) entry which is preliminary data.</text>
</comment>
<dbReference type="Pfam" id="PF12796">
    <property type="entry name" value="Ank_2"/>
    <property type="match status" value="1"/>
</dbReference>
<dbReference type="SMART" id="SM00248">
    <property type="entry name" value="ANK"/>
    <property type="match status" value="2"/>
</dbReference>
<dbReference type="Proteomes" id="UP000649617">
    <property type="component" value="Unassembled WGS sequence"/>
</dbReference>
<evidence type="ECO:0000313" key="5">
    <source>
        <dbReference type="Proteomes" id="UP000649617"/>
    </source>
</evidence>
<gene>
    <name evidence="4" type="primary">ANKRD17</name>
    <name evidence="4" type="ORF">SPIL2461_LOCUS6153</name>
</gene>
<evidence type="ECO:0000256" key="3">
    <source>
        <dbReference type="PROSITE-ProRule" id="PRU00023"/>
    </source>
</evidence>
<accession>A0A812N536</accession>
<evidence type="ECO:0000256" key="1">
    <source>
        <dbReference type="ARBA" id="ARBA00022737"/>
    </source>
</evidence>
<dbReference type="AlphaFoldDB" id="A0A812N536"/>
<dbReference type="InterPro" id="IPR036770">
    <property type="entry name" value="Ankyrin_rpt-contain_sf"/>
</dbReference>
<dbReference type="OrthoDB" id="341259at2759"/>
<evidence type="ECO:0000256" key="2">
    <source>
        <dbReference type="ARBA" id="ARBA00023043"/>
    </source>
</evidence>
<organism evidence="4 5">
    <name type="scientific">Symbiodinium pilosum</name>
    <name type="common">Dinoflagellate</name>
    <dbReference type="NCBI Taxonomy" id="2952"/>
    <lineage>
        <taxon>Eukaryota</taxon>
        <taxon>Sar</taxon>
        <taxon>Alveolata</taxon>
        <taxon>Dinophyceae</taxon>
        <taxon>Suessiales</taxon>
        <taxon>Symbiodiniaceae</taxon>
        <taxon>Symbiodinium</taxon>
    </lineage>
</organism>
<dbReference type="PROSITE" id="PS50297">
    <property type="entry name" value="ANK_REP_REGION"/>
    <property type="match status" value="1"/>
</dbReference>
<evidence type="ECO:0000313" key="4">
    <source>
        <dbReference type="EMBL" id="CAE7276125.1"/>
    </source>
</evidence>